<keyword evidence="2" id="KW-0902">Two-component regulatory system</keyword>
<dbReference type="PROSITE" id="PS50110">
    <property type="entry name" value="RESPONSE_REGULATORY"/>
    <property type="match status" value="1"/>
</dbReference>
<dbReference type="SUPFAM" id="SSF46894">
    <property type="entry name" value="C-terminal effector domain of the bipartite response regulators"/>
    <property type="match status" value="1"/>
</dbReference>
<dbReference type="SMART" id="SM00862">
    <property type="entry name" value="Trans_reg_C"/>
    <property type="match status" value="1"/>
</dbReference>
<dbReference type="OrthoDB" id="341603at2"/>
<name>A0A5C8D336_9SPIR</name>
<dbReference type="PROSITE" id="PS51755">
    <property type="entry name" value="OMPR_PHOB"/>
    <property type="match status" value="1"/>
</dbReference>
<evidence type="ECO:0000256" key="3">
    <source>
        <dbReference type="ARBA" id="ARBA00023125"/>
    </source>
</evidence>
<dbReference type="InterPro" id="IPR011006">
    <property type="entry name" value="CheY-like_superfamily"/>
</dbReference>
<dbReference type="GO" id="GO:0006355">
    <property type="term" value="P:regulation of DNA-templated transcription"/>
    <property type="evidence" value="ECO:0007669"/>
    <property type="project" value="InterPro"/>
</dbReference>
<dbReference type="Proteomes" id="UP000322307">
    <property type="component" value="Unassembled WGS sequence"/>
</dbReference>
<dbReference type="EMBL" id="SAXT01000001">
    <property type="protein sequence ID" value="TXJ13734.1"/>
    <property type="molecule type" value="Genomic_DNA"/>
</dbReference>
<dbReference type="GO" id="GO:0000156">
    <property type="term" value="F:phosphorelay response regulator activity"/>
    <property type="evidence" value="ECO:0007669"/>
    <property type="project" value="TreeGrafter"/>
</dbReference>
<evidence type="ECO:0000256" key="4">
    <source>
        <dbReference type="PROSITE-ProRule" id="PRU00169"/>
    </source>
</evidence>
<feature type="domain" description="Response regulatory" evidence="6">
    <location>
        <begin position="5"/>
        <end position="121"/>
    </location>
</feature>
<evidence type="ECO:0000313" key="12">
    <source>
        <dbReference type="EMBL" id="TXJ58962.1"/>
    </source>
</evidence>
<dbReference type="RefSeq" id="WP_147527763.1">
    <property type="nucleotide sequence ID" value="NZ_CATXRK010000017.1"/>
</dbReference>
<protein>
    <submittedName>
        <fullName evidence="9">Response regulator transcription factor</fullName>
    </submittedName>
</protein>
<keyword evidence="1 4" id="KW-0597">Phosphoprotein</keyword>
<dbReference type="Proteomes" id="UP000325013">
    <property type="component" value="Unassembled WGS sequence"/>
</dbReference>
<dbReference type="GO" id="GO:0005829">
    <property type="term" value="C:cytosol"/>
    <property type="evidence" value="ECO:0007669"/>
    <property type="project" value="TreeGrafter"/>
</dbReference>
<dbReference type="Pfam" id="PF00072">
    <property type="entry name" value="Response_reg"/>
    <property type="match status" value="1"/>
</dbReference>
<comment type="caution">
    <text evidence="9">The sequence shown here is derived from an EMBL/GenBank/DDBJ whole genome shotgun (WGS) entry which is preliminary data.</text>
</comment>
<accession>A0A5C8D336</accession>
<reference evidence="13 14" key="1">
    <citation type="journal article" date="1992" name="Lakartidningen">
        <title>[Penicillin V and not amoxicillin is the first choice preparation in acute otitis].</title>
        <authorList>
            <person name="Kamme C."/>
            <person name="Lundgren K."/>
            <person name="Prellner K."/>
        </authorList>
    </citation>
    <scope>NUCLEOTIDE SEQUENCE [LARGE SCALE GENOMIC DNA]</scope>
    <source>
        <strain evidence="9 15">513A</strain>
        <strain evidence="12 16">PC2777IV</strain>
        <strain evidence="11 13">PC3939II</strain>
        <strain evidence="10 14">PC4580III</strain>
        <strain evidence="8 17">W1</strain>
    </source>
</reference>
<dbReference type="SUPFAM" id="SSF52172">
    <property type="entry name" value="CheY-like"/>
    <property type="match status" value="1"/>
</dbReference>
<dbReference type="Gene3D" id="3.40.50.2300">
    <property type="match status" value="1"/>
</dbReference>
<evidence type="ECO:0000313" key="17">
    <source>
        <dbReference type="Proteomes" id="UP000325116"/>
    </source>
</evidence>
<organism evidence="9 15">
    <name type="scientific">Brachyspira aalborgi</name>
    <dbReference type="NCBI Taxonomy" id="29522"/>
    <lineage>
        <taxon>Bacteria</taxon>
        <taxon>Pseudomonadati</taxon>
        <taxon>Spirochaetota</taxon>
        <taxon>Spirochaetia</taxon>
        <taxon>Brachyspirales</taxon>
        <taxon>Brachyspiraceae</taxon>
        <taxon>Brachyspira</taxon>
    </lineage>
</organism>
<evidence type="ECO:0000259" key="6">
    <source>
        <dbReference type="PROSITE" id="PS50110"/>
    </source>
</evidence>
<gene>
    <name evidence="12" type="ORF">EPJ67_00180</name>
    <name evidence="10" type="ORF">EPJ78_00810</name>
    <name evidence="9" type="ORF">EPJ79_01595</name>
    <name evidence="8" type="ORF">EPJ80_02525</name>
    <name evidence="11" type="ORF">EPJ84_00720</name>
</gene>
<dbReference type="EMBL" id="SAXU01000001">
    <property type="protein sequence ID" value="TXJ19879.1"/>
    <property type="molecule type" value="Genomic_DNA"/>
</dbReference>
<sequence length="227" mass="26048">MEKELIYSVEDDINISDLIKYTIEESGFNIKCFSNGYDMLEALKMKTPNLILLDIMLPDIDGTEILKIIRTEYSHLPIKVIMLTAKSSEINIVTGLNAGADDYMPKPFSVLELIARVKANLRKKDRSLESEELIFGEIKVLVRKRAVFVNNNQVVLTQKEFDLLKLLVENAENAVSRETMLEEVWGVDYSMESRTIDMHIKSIRQKLNLQKENIVTVRGMGYKLTED</sequence>
<dbReference type="InterPro" id="IPR036388">
    <property type="entry name" value="WH-like_DNA-bd_sf"/>
</dbReference>
<evidence type="ECO:0000313" key="11">
    <source>
        <dbReference type="EMBL" id="TXJ52889.1"/>
    </source>
</evidence>
<dbReference type="Proteomes" id="UP000322814">
    <property type="component" value="Unassembled WGS sequence"/>
</dbReference>
<dbReference type="InterPro" id="IPR016032">
    <property type="entry name" value="Sig_transdc_resp-reg_C-effctor"/>
</dbReference>
<keyword evidence="3 5" id="KW-0238">DNA-binding</keyword>
<evidence type="ECO:0000313" key="13">
    <source>
        <dbReference type="Proteomes" id="UP000322307"/>
    </source>
</evidence>
<dbReference type="EMBL" id="SAYE01000003">
    <property type="protein sequence ID" value="TXJ52889.1"/>
    <property type="molecule type" value="Genomic_DNA"/>
</dbReference>
<evidence type="ECO:0000313" key="15">
    <source>
        <dbReference type="Proteomes" id="UP000324638"/>
    </source>
</evidence>
<dbReference type="Proteomes" id="UP000324638">
    <property type="component" value="Unassembled WGS sequence"/>
</dbReference>
<dbReference type="Proteomes" id="UP000325116">
    <property type="component" value="Unassembled WGS sequence"/>
</dbReference>
<dbReference type="Pfam" id="PF00486">
    <property type="entry name" value="Trans_reg_C"/>
    <property type="match status" value="1"/>
</dbReference>
<dbReference type="EMBL" id="SAYB01000002">
    <property type="protein sequence ID" value="TXJ39215.1"/>
    <property type="molecule type" value="Genomic_DNA"/>
</dbReference>
<dbReference type="Gene3D" id="6.10.250.690">
    <property type="match status" value="1"/>
</dbReference>
<dbReference type="CDD" id="cd00383">
    <property type="entry name" value="trans_reg_C"/>
    <property type="match status" value="1"/>
</dbReference>
<evidence type="ECO:0000256" key="2">
    <source>
        <dbReference type="ARBA" id="ARBA00023012"/>
    </source>
</evidence>
<dbReference type="GO" id="GO:0032993">
    <property type="term" value="C:protein-DNA complex"/>
    <property type="evidence" value="ECO:0007669"/>
    <property type="project" value="TreeGrafter"/>
</dbReference>
<feature type="modified residue" description="4-aspartylphosphate" evidence="4">
    <location>
        <position position="54"/>
    </location>
</feature>
<evidence type="ECO:0000313" key="10">
    <source>
        <dbReference type="EMBL" id="TXJ39215.1"/>
    </source>
</evidence>
<evidence type="ECO:0000313" key="14">
    <source>
        <dbReference type="Proteomes" id="UP000322814"/>
    </source>
</evidence>
<dbReference type="PANTHER" id="PTHR48111:SF40">
    <property type="entry name" value="PHOSPHATE REGULON TRANSCRIPTIONAL REGULATORY PROTEIN PHOB"/>
    <property type="match status" value="1"/>
</dbReference>
<evidence type="ECO:0000256" key="5">
    <source>
        <dbReference type="PROSITE-ProRule" id="PRU01091"/>
    </source>
</evidence>
<feature type="domain" description="OmpR/PhoB-type" evidence="7">
    <location>
        <begin position="130"/>
        <end position="226"/>
    </location>
</feature>
<dbReference type="SMART" id="SM00448">
    <property type="entry name" value="REC"/>
    <property type="match status" value="1"/>
</dbReference>
<dbReference type="PANTHER" id="PTHR48111">
    <property type="entry name" value="REGULATOR OF RPOS"/>
    <property type="match status" value="1"/>
</dbReference>
<feature type="DNA-binding region" description="OmpR/PhoB-type" evidence="5">
    <location>
        <begin position="130"/>
        <end position="226"/>
    </location>
</feature>
<reference evidence="9" key="2">
    <citation type="submission" date="2019-01" db="EMBL/GenBank/DDBJ databases">
        <authorList>
            <person name="Thorell K."/>
        </authorList>
    </citation>
    <scope>NUCLEOTIDE SEQUENCE</scope>
    <source>
        <strain evidence="9">513A</strain>
        <strain evidence="12">PC2777IV</strain>
        <strain evidence="11">PC3939II</strain>
        <strain evidence="10">PC4580III</strain>
        <strain evidence="8">W1</strain>
    </source>
</reference>
<evidence type="ECO:0000313" key="16">
    <source>
        <dbReference type="Proteomes" id="UP000325013"/>
    </source>
</evidence>
<dbReference type="InterPro" id="IPR001789">
    <property type="entry name" value="Sig_transdc_resp-reg_receiver"/>
</dbReference>
<dbReference type="EMBL" id="SAYJ01000001">
    <property type="protein sequence ID" value="TXJ58962.1"/>
    <property type="molecule type" value="Genomic_DNA"/>
</dbReference>
<evidence type="ECO:0000259" key="7">
    <source>
        <dbReference type="PROSITE" id="PS51755"/>
    </source>
</evidence>
<dbReference type="InterPro" id="IPR001867">
    <property type="entry name" value="OmpR/PhoB-type_DNA-bd"/>
</dbReference>
<dbReference type="InterPro" id="IPR039420">
    <property type="entry name" value="WalR-like"/>
</dbReference>
<dbReference type="GO" id="GO:0000976">
    <property type="term" value="F:transcription cis-regulatory region binding"/>
    <property type="evidence" value="ECO:0007669"/>
    <property type="project" value="TreeGrafter"/>
</dbReference>
<evidence type="ECO:0000313" key="8">
    <source>
        <dbReference type="EMBL" id="TXJ13734.1"/>
    </source>
</evidence>
<dbReference type="AlphaFoldDB" id="A0A5C8D336"/>
<evidence type="ECO:0000256" key="1">
    <source>
        <dbReference type="ARBA" id="ARBA00022553"/>
    </source>
</evidence>
<evidence type="ECO:0000313" key="9">
    <source>
        <dbReference type="EMBL" id="TXJ19879.1"/>
    </source>
</evidence>
<proteinExistence type="predicted"/>
<dbReference type="Gene3D" id="1.10.10.10">
    <property type="entry name" value="Winged helix-like DNA-binding domain superfamily/Winged helix DNA-binding domain"/>
    <property type="match status" value="1"/>
</dbReference>